<dbReference type="EMBL" id="AEXC02001929">
    <property type="protein sequence ID" value="KFH09256.1"/>
    <property type="molecule type" value="Genomic_DNA"/>
</dbReference>
<comment type="caution">
    <text evidence="1">The sequence shown here is derived from an EMBL/GenBank/DDBJ whole genome shotgun (WGS) entry which is preliminary data.</text>
</comment>
<sequence>MSNIARELLKKQFL</sequence>
<dbReference type="EC" id="6.3.2.19" evidence="1"/>
<dbReference type="VEuPathDB" id="ToxoDB:TGMAS_202820A"/>
<evidence type="ECO:0000313" key="2">
    <source>
        <dbReference type="Proteomes" id="UP000028821"/>
    </source>
</evidence>
<name>A0A086Q9H4_TOXGO</name>
<gene>
    <name evidence="1" type="ORF">TGMAS_202820A</name>
</gene>
<feature type="non-terminal residue" evidence="1">
    <location>
        <position position="14"/>
    </location>
</feature>
<accession>A0A086Q9H4</accession>
<proteinExistence type="predicted"/>
<dbReference type="GO" id="GO:0016874">
    <property type="term" value="F:ligase activity"/>
    <property type="evidence" value="ECO:0007669"/>
    <property type="project" value="UniProtKB-KW"/>
</dbReference>
<keyword evidence="1" id="KW-0436">Ligase</keyword>
<organism evidence="1 2">
    <name type="scientific">Toxoplasma gondii MAS</name>
    <dbReference type="NCBI Taxonomy" id="943118"/>
    <lineage>
        <taxon>Eukaryota</taxon>
        <taxon>Sar</taxon>
        <taxon>Alveolata</taxon>
        <taxon>Apicomplexa</taxon>
        <taxon>Conoidasida</taxon>
        <taxon>Coccidia</taxon>
        <taxon>Eucoccidiorida</taxon>
        <taxon>Eimeriorina</taxon>
        <taxon>Sarcocystidae</taxon>
        <taxon>Toxoplasma</taxon>
    </lineage>
</organism>
<protein>
    <submittedName>
        <fullName evidence="1">Ubiquitin-conjugating enzyme subfamily protein</fullName>
        <ecNumber evidence="1">6.3.2.19</ecNumber>
    </submittedName>
</protein>
<reference evidence="1 2" key="1">
    <citation type="submission" date="2014-04" db="EMBL/GenBank/DDBJ databases">
        <authorList>
            <person name="Sibley D."/>
            <person name="Venepally P."/>
            <person name="Karamycheva S."/>
            <person name="Hadjithomas M."/>
            <person name="Khan A."/>
            <person name="Brunk B."/>
            <person name="Roos D."/>
            <person name="Caler E."/>
            <person name="Lorenzi H."/>
        </authorList>
    </citation>
    <scope>NUCLEOTIDE SEQUENCE [LARGE SCALE GENOMIC DNA]</scope>
    <source>
        <strain evidence="1 2">MAS</strain>
    </source>
</reference>
<dbReference type="Proteomes" id="UP000028821">
    <property type="component" value="Unassembled WGS sequence"/>
</dbReference>
<evidence type="ECO:0000313" key="1">
    <source>
        <dbReference type="EMBL" id="KFH09256.1"/>
    </source>
</evidence>